<comment type="cofactor">
    <cofactor evidence="2">
        <name>pyridoxal 5'-phosphate</name>
        <dbReference type="ChEBI" id="CHEBI:597326"/>
    </cofactor>
</comment>
<dbReference type="InterPro" id="IPR050147">
    <property type="entry name" value="Ser/Thr_Dehydratase"/>
</dbReference>
<sequence>MLSLEKIQAAKLKVAPYIYETPVIRLQGLDNLLHCNVSIKAENMQKTNSFKLRGALNKLLSMPVEQLQHGVVAASSGNHGKGVAFAAQLLNIPATIVLPDSAPSVKVEGIRALGARIVQCTLAERHQVTEALSLEHGYAIVHPYDDYDIMAGQGTVGLEILEQFSQVSAIVVPIGGGGLLSGVATAVKSLAPHIKIFGVEPAVVPRYSESIQVGKRLLLAEQQSLADALLTLQPGERNFPIVEKLVDDIVRVDEASILNGMKTLLLEGKILAEPSSAIGIGAALRGNLPITKNDHVCFLISGGNIGLNQLQRL</sequence>
<dbReference type="InterPro" id="IPR036052">
    <property type="entry name" value="TrpB-like_PALP_sf"/>
</dbReference>
<dbReference type="GO" id="GO:0006565">
    <property type="term" value="P:L-serine catabolic process"/>
    <property type="evidence" value="ECO:0007669"/>
    <property type="project" value="TreeGrafter"/>
</dbReference>
<evidence type="ECO:0000256" key="6">
    <source>
        <dbReference type="ARBA" id="ARBA00023239"/>
    </source>
</evidence>
<comment type="function">
    <text evidence="7">Catalyzes the anaerobic formation of alpha-ketobutyrate and ammonia from threonine in a two-step reaction. The first step involved a dehydration of threonine and a production of enamine intermediates (aminocrotonate), which tautomerizes to its imine form (iminobutyrate). Both intermediates are unstable and short-lived. The second step is the nonenzymatic hydrolysis of the enamine/imine intermediates to form 2-ketobutyrate and free ammonia. In the low water environment of the cell, the second step is accelerated by RidA.</text>
</comment>
<dbReference type="GO" id="GO:0009097">
    <property type="term" value="P:isoleucine biosynthetic process"/>
    <property type="evidence" value="ECO:0007669"/>
    <property type="project" value="TreeGrafter"/>
</dbReference>
<evidence type="ECO:0000256" key="5">
    <source>
        <dbReference type="ARBA" id="ARBA00022898"/>
    </source>
</evidence>
<evidence type="ECO:0000256" key="4">
    <source>
        <dbReference type="ARBA" id="ARBA00012096"/>
    </source>
</evidence>
<dbReference type="PANTHER" id="PTHR48078:SF6">
    <property type="entry name" value="L-THREONINE DEHYDRATASE CATABOLIC TDCB"/>
    <property type="match status" value="1"/>
</dbReference>
<dbReference type="PROSITE" id="PS00165">
    <property type="entry name" value="DEHYDRATASE_SER_THR"/>
    <property type="match status" value="1"/>
</dbReference>
<protein>
    <recommendedName>
        <fullName evidence="4">threonine ammonia-lyase</fullName>
        <ecNumber evidence="4">4.3.1.19</ecNumber>
    </recommendedName>
    <alternativeName>
        <fullName evidence="8">Threonine deaminase</fullName>
    </alternativeName>
</protein>
<evidence type="ECO:0000259" key="9">
    <source>
        <dbReference type="Pfam" id="PF00291"/>
    </source>
</evidence>
<dbReference type="GeneID" id="48278540"/>
<dbReference type="Pfam" id="PF00291">
    <property type="entry name" value="PALP"/>
    <property type="match status" value="1"/>
</dbReference>
<dbReference type="FunFam" id="3.40.50.1100:FF:000007">
    <property type="entry name" value="L-threonine dehydratase catabolic TdcB"/>
    <property type="match status" value="1"/>
</dbReference>
<accession>A0A2S0K562</accession>
<dbReference type="SUPFAM" id="SSF53686">
    <property type="entry name" value="Tryptophan synthase beta subunit-like PLP-dependent enzymes"/>
    <property type="match status" value="1"/>
</dbReference>
<evidence type="ECO:0000256" key="1">
    <source>
        <dbReference type="ARBA" id="ARBA00001274"/>
    </source>
</evidence>
<dbReference type="EMBL" id="CP019980">
    <property type="protein sequence ID" value="AVK98478.1"/>
    <property type="molecule type" value="Genomic_DNA"/>
</dbReference>
<feature type="domain" description="Tryptophan synthase beta chain-like PALP" evidence="9">
    <location>
        <begin position="15"/>
        <end position="302"/>
    </location>
</feature>
<dbReference type="AlphaFoldDB" id="A0A2S0K562"/>
<dbReference type="PANTHER" id="PTHR48078">
    <property type="entry name" value="THREONINE DEHYDRATASE, MITOCHONDRIAL-RELATED"/>
    <property type="match status" value="1"/>
</dbReference>
<comment type="catalytic activity">
    <reaction evidence="1">
        <text>L-threonine = 2-oxobutanoate + NH4(+)</text>
        <dbReference type="Rhea" id="RHEA:22108"/>
        <dbReference type="ChEBI" id="CHEBI:16763"/>
        <dbReference type="ChEBI" id="CHEBI:28938"/>
        <dbReference type="ChEBI" id="CHEBI:57926"/>
        <dbReference type="EC" id="4.3.1.19"/>
    </reaction>
</comment>
<gene>
    <name evidence="11" type="primary">tdcB</name>
    <name evidence="10" type="ORF">LS41612_20235</name>
    <name evidence="11" type="ORF">NCTC10338_00624</name>
</gene>
<dbReference type="EMBL" id="UFSZ01000001">
    <property type="protein sequence ID" value="SUV15556.1"/>
    <property type="molecule type" value="Genomic_DNA"/>
</dbReference>
<evidence type="ECO:0000313" key="11">
    <source>
        <dbReference type="EMBL" id="SUV15556.1"/>
    </source>
</evidence>
<dbReference type="InterPro" id="IPR001926">
    <property type="entry name" value="TrpB-like_PALP"/>
</dbReference>
<reference evidence="11 13" key="2">
    <citation type="submission" date="2018-06" db="EMBL/GenBank/DDBJ databases">
        <authorList>
            <consortium name="Pathogen Informatics"/>
            <person name="Doyle S."/>
        </authorList>
    </citation>
    <scope>NUCLEOTIDE SEQUENCE [LARGE SCALE GENOMIC DNA]</scope>
    <source>
        <strain evidence="11 13">NCTC10338</strain>
    </source>
</reference>
<dbReference type="RefSeq" id="WP_024362859.1">
    <property type="nucleotide sequence ID" value="NZ_BJNS01000015.1"/>
</dbReference>
<dbReference type="CDD" id="cd01562">
    <property type="entry name" value="Thr-dehyd"/>
    <property type="match status" value="1"/>
</dbReference>
<dbReference type="GO" id="GO:0006567">
    <property type="term" value="P:L-threonine catabolic process"/>
    <property type="evidence" value="ECO:0007669"/>
    <property type="project" value="TreeGrafter"/>
</dbReference>
<dbReference type="GO" id="GO:0030170">
    <property type="term" value="F:pyridoxal phosphate binding"/>
    <property type="evidence" value="ECO:0007669"/>
    <property type="project" value="InterPro"/>
</dbReference>
<evidence type="ECO:0000313" key="13">
    <source>
        <dbReference type="Proteomes" id="UP000255295"/>
    </source>
</evidence>
<evidence type="ECO:0000256" key="8">
    <source>
        <dbReference type="ARBA" id="ARBA00031427"/>
    </source>
</evidence>
<keyword evidence="5" id="KW-0663">Pyridoxal phosphate</keyword>
<dbReference type="Proteomes" id="UP000238825">
    <property type="component" value="Chromosome"/>
</dbReference>
<name>A0A2S0K562_LYSSH</name>
<dbReference type="GO" id="GO:0004794">
    <property type="term" value="F:threonine deaminase activity"/>
    <property type="evidence" value="ECO:0007669"/>
    <property type="project" value="UniProtKB-EC"/>
</dbReference>
<comment type="similarity">
    <text evidence="3">Belongs to the serine/threonine dehydratase family.</text>
</comment>
<dbReference type="Gene3D" id="3.40.50.1100">
    <property type="match status" value="2"/>
</dbReference>
<dbReference type="Proteomes" id="UP000255295">
    <property type="component" value="Unassembled WGS sequence"/>
</dbReference>
<evidence type="ECO:0000313" key="12">
    <source>
        <dbReference type="Proteomes" id="UP000238825"/>
    </source>
</evidence>
<dbReference type="GO" id="GO:0003941">
    <property type="term" value="F:L-serine ammonia-lyase activity"/>
    <property type="evidence" value="ECO:0007669"/>
    <property type="project" value="TreeGrafter"/>
</dbReference>
<reference evidence="10 12" key="1">
    <citation type="submission" date="2017-03" db="EMBL/GenBank/DDBJ databases">
        <title>The whole genome sequencing and assembly of Lysinibacillus sphaericus DSM 28T strain.</title>
        <authorList>
            <person name="Lee Y.-J."/>
            <person name="Yi H."/>
            <person name="Bahn Y.-S."/>
            <person name="Kim J.F."/>
            <person name="Lee D.-W."/>
        </authorList>
    </citation>
    <scope>NUCLEOTIDE SEQUENCE [LARGE SCALE GENOMIC DNA]</scope>
    <source>
        <strain evidence="10 12">DSM 28</strain>
    </source>
</reference>
<evidence type="ECO:0000256" key="2">
    <source>
        <dbReference type="ARBA" id="ARBA00001933"/>
    </source>
</evidence>
<dbReference type="FunFam" id="3.40.50.1100:FF:000005">
    <property type="entry name" value="Threonine dehydratase catabolic"/>
    <property type="match status" value="1"/>
</dbReference>
<keyword evidence="6 11" id="KW-0456">Lyase</keyword>
<dbReference type="InterPro" id="IPR000634">
    <property type="entry name" value="Ser/Thr_deHydtase_PyrdxlP-BS"/>
</dbReference>
<organism evidence="10 12">
    <name type="scientific">Lysinibacillus sphaericus</name>
    <name type="common">Bacillus sphaericus</name>
    <dbReference type="NCBI Taxonomy" id="1421"/>
    <lineage>
        <taxon>Bacteria</taxon>
        <taxon>Bacillati</taxon>
        <taxon>Bacillota</taxon>
        <taxon>Bacilli</taxon>
        <taxon>Bacillales</taxon>
        <taxon>Bacillaceae</taxon>
        <taxon>Lysinibacillus</taxon>
    </lineage>
</organism>
<evidence type="ECO:0000313" key="10">
    <source>
        <dbReference type="EMBL" id="AVK98478.1"/>
    </source>
</evidence>
<proteinExistence type="inferred from homology"/>
<evidence type="ECO:0000256" key="3">
    <source>
        <dbReference type="ARBA" id="ARBA00010869"/>
    </source>
</evidence>
<dbReference type="EC" id="4.3.1.19" evidence="4"/>
<evidence type="ECO:0000256" key="7">
    <source>
        <dbReference type="ARBA" id="ARBA00025527"/>
    </source>
</evidence>